<sequence>MILETAKVLEQRHFIEEGTENFHLLTLFAPNIAREAKPGQFVMVKVDYTLDPFLRRPFSIFFCEGEKIALLYKMVGKGTNLMSNWRGGEEISVLGPLGRGFQILPEFPQWLVAGGAGIAPLCFLGSELIKKGVSFKIIWGLRYKVREDLIDLLHEKLGSLIIYTEDGSMGYQGLVTSGVEALYEKQKPVGIYACGPWPMLKALAFWTEKENIPMQVSLETQMACGIGACLGCIIEGKDGYKKLCQQGPVFKAEEVKWER</sequence>
<gene>
    <name evidence="14" type="ORF">ENI35_05420</name>
</gene>
<dbReference type="AlphaFoldDB" id="A0A7C1VLP3"/>
<comment type="caution">
    <text evidence="14">The sequence shown here is derived from an EMBL/GenBank/DDBJ whole genome shotgun (WGS) entry which is preliminary data.</text>
</comment>
<feature type="binding site" evidence="12">
    <location>
        <position position="232"/>
    </location>
    <ligand>
        <name>[2Fe-2S] cluster</name>
        <dbReference type="ChEBI" id="CHEBI:190135"/>
    </ligand>
</feature>
<dbReference type="GO" id="GO:0016491">
    <property type="term" value="F:oxidoreductase activity"/>
    <property type="evidence" value="ECO:0007669"/>
    <property type="project" value="InterPro"/>
</dbReference>
<dbReference type="SUPFAM" id="SSF63380">
    <property type="entry name" value="Riboflavin synthase domain-like"/>
    <property type="match status" value="1"/>
</dbReference>
<dbReference type="InterPro" id="IPR017927">
    <property type="entry name" value="FAD-bd_FR_type"/>
</dbReference>
<dbReference type="InterPro" id="IPR012165">
    <property type="entry name" value="Cyt_c3_hydrogenase_gsu"/>
</dbReference>
<comment type="cofactor">
    <cofactor evidence="11">
        <name>FAD</name>
        <dbReference type="ChEBI" id="CHEBI:57692"/>
    </cofactor>
    <text evidence="11">Binds 1 FAD per subunit.</text>
</comment>
<dbReference type="InterPro" id="IPR019480">
    <property type="entry name" value="Dihydroorotate_DH_Fe-S-bd"/>
</dbReference>
<feature type="binding site" evidence="12">
    <location>
        <position position="224"/>
    </location>
    <ligand>
        <name>[2Fe-2S] cluster</name>
        <dbReference type="ChEBI" id="CHEBI:190135"/>
    </ligand>
</feature>
<evidence type="ECO:0000256" key="3">
    <source>
        <dbReference type="ARBA" id="ARBA00022630"/>
    </source>
</evidence>
<keyword evidence="3 11" id="KW-0285">Flavoprotein</keyword>
<dbReference type="PANTHER" id="PTHR43513">
    <property type="entry name" value="DIHYDROOROTATE DEHYDROGENASE B (NAD(+)), ELECTRON TRANSFER SUBUNIT"/>
    <property type="match status" value="1"/>
</dbReference>
<evidence type="ECO:0000256" key="2">
    <source>
        <dbReference type="ARBA" id="ARBA00022448"/>
    </source>
</evidence>
<evidence type="ECO:0000256" key="7">
    <source>
        <dbReference type="ARBA" id="ARBA00022982"/>
    </source>
</evidence>
<dbReference type="PROSITE" id="PS51384">
    <property type="entry name" value="FAD_FR"/>
    <property type="match status" value="1"/>
</dbReference>
<dbReference type="GO" id="GO:0050660">
    <property type="term" value="F:flavin adenine dinucleotide binding"/>
    <property type="evidence" value="ECO:0007669"/>
    <property type="project" value="InterPro"/>
</dbReference>
<dbReference type="PIRSF" id="PIRSF006816">
    <property type="entry name" value="Cyc3_hyd_g"/>
    <property type="match status" value="1"/>
</dbReference>
<dbReference type="SUPFAM" id="SSF52343">
    <property type="entry name" value="Ferredoxin reductase-like, C-terminal NADP-linked domain"/>
    <property type="match status" value="1"/>
</dbReference>
<evidence type="ECO:0000256" key="1">
    <source>
        <dbReference type="ARBA" id="ARBA00006422"/>
    </source>
</evidence>
<dbReference type="CDD" id="cd06218">
    <property type="entry name" value="DHOD_e_trans"/>
    <property type="match status" value="1"/>
</dbReference>
<evidence type="ECO:0000256" key="6">
    <source>
        <dbReference type="ARBA" id="ARBA00022827"/>
    </source>
</evidence>
<evidence type="ECO:0000256" key="9">
    <source>
        <dbReference type="ARBA" id="ARBA00023014"/>
    </source>
</evidence>
<dbReference type="InterPro" id="IPR017938">
    <property type="entry name" value="Riboflavin_synthase-like_b-brl"/>
</dbReference>
<dbReference type="GO" id="GO:0046872">
    <property type="term" value="F:metal ion binding"/>
    <property type="evidence" value="ECO:0007669"/>
    <property type="project" value="UniProtKB-KW"/>
</dbReference>
<dbReference type="GO" id="GO:0006221">
    <property type="term" value="P:pyrimidine nucleotide biosynthetic process"/>
    <property type="evidence" value="ECO:0007669"/>
    <property type="project" value="InterPro"/>
</dbReference>
<protein>
    <submittedName>
        <fullName evidence="14">Dihydroorotate dehydrogenase electron transfer subunit</fullName>
    </submittedName>
</protein>
<dbReference type="Proteomes" id="UP000885738">
    <property type="component" value="Unassembled WGS sequence"/>
</dbReference>
<dbReference type="Gene3D" id="3.40.50.80">
    <property type="entry name" value="Nucleotide-binding domain of ferredoxin-NADP reductase (FNR) module"/>
    <property type="match status" value="1"/>
</dbReference>
<accession>A0A7C1VLP3</accession>
<keyword evidence="4 12" id="KW-0001">2Fe-2S</keyword>
<dbReference type="EMBL" id="DRIH01000189">
    <property type="protein sequence ID" value="HEC68228.1"/>
    <property type="molecule type" value="Genomic_DNA"/>
</dbReference>
<evidence type="ECO:0000256" key="11">
    <source>
        <dbReference type="PIRSR" id="PIRSR006816-1"/>
    </source>
</evidence>
<dbReference type="InterPro" id="IPR050353">
    <property type="entry name" value="PyrK_electron_transfer"/>
</dbReference>
<evidence type="ECO:0000256" key="12">
    <source>
        <dbReference type="PIRSR" id="PIRSR006816-2"/>
    </source>
</evidence>
<reference evidence="14" key="1">
    <citation type="journal article" date="2020" name="mSystems">
        <title>Genome- and Community-Level Interaction Insights into Carbon Utilization and Element Cycling Functions of Hydrothermarchaeota in Hydrothermal Sediment.</title>
        <authorList>
            <person name="Zhou Z."/>
            <person name="Liu Y."/>
            <person name="Xu W."/>
            <person name="Pan J."/>
            <person name="Luo Z.H."/>
            <person name="Li M."/>
        </authorList>
    </citation>
    <scope>NUCLEOTIDE SEQUENCE [LARGE SCALE GENOMIC DNA]</scope>
    <source>
        <strain evidence="14">HyVt-389</strain>
    </source>
</reference>
<dbReference type="Pfam" id="PF10418">
    <property type="entry name" value="DHODB_Fe-S_bind"/>
    <property type="match status" value="1"/>
</dbReference>
<proteinExistence type="inferred from homology"/>
<keyword evidence="2" id="KW-0813">Transport</keyword>
<comment type="similarity">
    <text evidence="1">Belongs to the PyrK family.</text>
</comment>
<evidence type="ECO:0000256" key="10">
    <source>
        <dbReference type="ARBA" id="ARBA00034078"/>
    </source>
</evidence>
<comment type="cofactor">
    <cofactor evidence="12">
        <name>[2Fe-2S] cluster</name>
        <dbReference type="ChEBI" id="CHEBI:190135"/>
    </cofactor>
    <text evidence="12">Binds 1 [2Fe-2S] cluster per subunit.</text>
</comment>
<organism evidence="14">
    <name type="scientific">Desulfofervidus auxilii</name>
    <dbReference type="NCBI Taxonomy" id="1621989"/>
    <lineage>
        <taxon>Bacteria</taxon>
        <taxon>Pseudomonadati</taxon>
        <taxon>Thermodesulfobacteriota</taxon>
        <taxon>Candidatus Desulfofervidia</taxon>
        <taxon>Candidatus Desulfofervidales</taxon>
        <taxon>Candidatus Desulfofervidaceae</taxon>
        <taxon>Candidatus Desulfofervidus</taxon>
    </lineage>
</organism>
<feature type="binding site" evidence="12">
    <location>
        <position position="244"/>
    </location>
    <ligand>
        <name>[2Fe-2S] cluster</name>
        <dbReference type="ChEBI" id="CHEBI:190135"/>
    </ligand>
</feature>
<feature type="binding site" evidence="11">
    <location>
        <begin position="78"/>
        <end position="79"/>
    </location>
    <ligand>
        <name>FAD</name>
        <dbReference type="ChEBI" id="CHEBI:57692"/>
    </ligand>
</feature>
<dbReference type="Gene3D" id="2.10.240.10">
    <property type="entry name" value="Dihydroorotate dehydrogenase, electron transfer subunit"/>
    <property type="match status" value="1"/>
</dbReference>
<keyword evidence="5 12" id="KW-0479">Metal-binding</keyword>
<feature type="domain" description="FAD-binding FR-type" evidence="13">
    <location>
        <begin position="1"/>
        <end position="103"/>
    </location>
</feature>
<dbReference type="PANTHER" id="PTHR43513:SF3">
    <property type="entry name" value="DIHYDROOROTATE DEHYDROGENASE B (NAD(+)), ELECTRON TRANSFER SUBUNIT-RELATED"/>
    <property type="match status" value="1"/>
</dbReference>
<dbReference type="Gene3D" id="2.40.30.10">
    <property type="entry name" value="Translation factors"/>
    <property type="match status" value="1"/>
</dbReference>
<evidence type="ECO:0000259" key="13">
    <source>
        <dbReference type="PROSITE" id="PS51384"/>
    </source>
</evidence>
<evidence type="ECO:0000256" key="5">
    <source>
        <dbReference type="ARBA" id="ARBA00022723"/>
    </source>
</evidence>
<keyword evidence="7" id="KW-0249">Electron transport</keyword>
<feature type="binding site" evidence="12">
    <location>
        <position position="229"/>
    </location>
    <ligand>
        <name>[2Fe-2S] cluster</name>
        <dbReference type="ChEBI" id="CHEBI:190135"/>
    </ligand>
</feature>
<comment type="cofactor">
    <cofactor evidence="10">
        <name>[2Fe-2S] cluster</name>
        <dbReference type="ChEBI" id="CHEBI:190135"/>
    </cofactor>
</comment>
<evidence type="ECO:0000256" key="8">
    <source>
        <dbReference type="ARBA" id="ARBA00023004"/>
    </source>
</evidence>
<evidence type="ECO:0000256" key="4">
    <source>
        <dbReference type="ARBA" id="ARBA00022714"/>
    </source>
</evidence>
<name>A0A7C1VLP3_DESA2</name>
<feature type="binding site" evidence="11">
    <location>
        <begin position="56"/>
        <end position="59"/>
    </location>
    <ligand>
        <name>FAD</name>
        <dbReference type="ChEBI" id="CHEBI:57692"/>
    </ligand>
</feature>
<dbReference type="InterPro" id="IPR039261">
    <property type="entry name" value="FNR_nucleotide-bd"/>
</dbReference>
<dbReference type="GO" id="GO:0051537">
    <property type="term" value="F:2 iron, 2 sulfur cluster binding"/>
    <property type="evidence" value="ECO:0007669"/>
    <property type="project" value="UniProtKB-KW"/>
</dbReference>
<dbReference type="InterPro" id="IPR037117">
    <property type="entry name" value="Dihydroorotate_DH_ele_sf"/>
</dbReference>
<keyword evidence="9 12" id="KW-0411">Iron-sulfur</keyword>
<keyword evidence="6 11" id="KW-0274">FAD</keyword>
<evidence type="ECO:0000313" key="14">
    <source>
        <dbReference type="EMBL" id="HEC68228.1"/>
    </source>
</evidence>
<keyword evidence="8 12" id="KW-0408">Iron</keyword>